<comment type="caution">
    <text evidence="2">The sequence shown here is derived from an EMBL/GenBank/DDBJ whole genome shotgun (WGS) entry which is preliminary data.</text>
</comment>
<accession>A0A8J5IVH0</accession>
<reference evidence="2" key="1">
    <citation type="submission" date="2021-01" db="EMBL/GenBank/DDBJ databases">
        <title>Phytophthora aleatoria, a newly-described species from Pinus radiata is distinct from Phytophthora cactorum isolates based on comparative genomics.</title>
        <authorList>
            <person name="Mcdougal R."/>
            <person name="Panda P."/>
            <person name="Williams N."/>
            <person name="Studholme D.J."/>
        </authorList>
    </citation>
    <scope>NUCLEOTIDE SEQUENCE</scope>
    <source>
        <strain evidence="2">NZFS 4037</strain>
    </source>
</reference>
<organism evidence="2 3">
    <name type="scientific">Phytophthora aleatoria</name>
    <dbReference type="NCBI Taxonomy" id="2496075"/>
    <lineage>
        <taxon>Eukaryota</taxon>
        <taxon>Sar</taxon>
        <taxon>Stramenopiles</taxon>
        <taxon>Oomycota</taxon>
        <taxon>Peronosporomycetes</taxon>
        <taxon>Peronosporales</taxon>
        <taxon>Peronosporaceae</taxon>
        <taxon>Phytophthora</taxon>
    </lineage>
</organism>
<gene>
    <name evidence="2" type="ORF">JG688_00010939</name>
</gene>
<feature type="transmembrane region" description="Helical" evidence="1">
    <location>
        <begin position="149"/>
        <end position="170"/>
    </location>
</feature>
<protein>
    <recommendedName>
        <fullName evidence="4">Large-conductance mechanosensitive channel</fullName>
    </recommendedName>
</protein>
<dbReference type="Pfam" id="PF01741">
    <property type="entry name" value="MscL"/>
    <property type="match status" value="1"/>
</dbReference>
<keyword evidence="1" id="KW-1133">Transmembrane helix</keyword>
<dbReference type="PANTHER" id="PTHR30266">
    <property type="entry name" value="MECHANOSENSITIVE CHANNEL MSCL"/>
    <property type="match status" value="1"/>
</dbReference>
<dbReference type="EMBL" id="JAENGY010000725">
    <property type="protein sequence ID" value="KAG6957516.1"/>
    <property type="molecule type" value="Genomic_DNA"/>
</dbReference>
<sequence length="223" mass="24915">MVSSVLCRQWPTLRRWNPFAPPPPPPESASLLDRMQEFANRELLTSRALLTDFQDFIQQGNMIDMAVGLILGSSFSAILDSLVVDIMSPIISLVTVSILSPIITHSPADRSLANYYWAVSCPTSATGCTNETWETWKQAREDGAVTINYGLFVENAVTFLINAVFLFFAVKKVFEVVFKRDVLVKKQCPYCKEFVKGDATRCKYCSSGIEYPSSSRGFWMAPG</sequence>
<evidence type="ECO:0000256" key="1">
    <source>
        <dbReference type="SAM" id="Phobius"/>
    </source>
</evidence>
<dbReference type="AlphaFoldDB" id="A0A8J5IVH0"/>
<proteinExistence type="predicted"/>
<dbReference type="GO" id="GO:0008381">
    <property type="term" value="F:mechanosensitive monoatomic ion channel activity"/>
    <property type="evidence" value="ECO:0007669"/>
    <property type="project" value="TreeGrafter"/>
</dbReference>
<dbReference type="GO" id="GO:0016020">
    <property type="term" value="C:membrane"/>
    <property type="evidence" value="ECO:0007669"/>
    <property type="project" value="TreeGrafter"/>
</dbReference>
<dbReference type="PANTHER" id="PTHR30266:SF2">
    <property type="entry name" value="LARGE-CONDUCTANCE MECHANOSENSITIVE CHANNEL"/>
    <property type="match status" value="1"/>
</dbReference>
<dbReference type="Proteomes" id="UP000709295">
    <property type="component" value="Unassembled WGS sequence"/>
</dbReference>
<evidence type="ECO:0000313" key="2">
    <source>
        <dbReference type="EMBL" id="KAG6957516.1"/>
    </source>
</evidence>
<keyword evidence="1" id="KW-0472">Membrane</keyword>
<name>A0A8J5IVH0_9STRA</name>
<keyword evidence="1" id="KW-0812">Transmembrane</keyword>
<keyword evidence="3" id="KW-1185">Reference proteome</keyword>
<dbReference type="InterPro" id="IPR037673">
    <property type="entry name" value="MSC/AndL"/>
</dbReference>
<evidence type="ECO:0000313" key="3">
    <source>
        <dbReference type="Proteomes" id="UP000709295"/>
    </source>
</evidence>
<evidence type="ECO:0008006" key="4">
    <source>
        <dbReference type="Google" id="ProtNLM"/>
    </source>
</evidence>